<organism evidence="9 11">
    <name type="scientific">Pseudomonas fluorescens</name>
    <dbReference type="NCBI Taxonomy" id="294"/>
    <lineage>
        <taxon>Bacteria</taxon>
        <taxon>Pseudomonadati</taxon>
        <taxon>Pseudomonadota</taxon>
        <taxon>Gammaproteobacteria</taxon>
        <taxon>Pseudomonadales</taxon>
        <taxon>Pseudomonadaceae</taxon>
        <taxon>Pseudomonas</taxon>
    </lineage>
</organism>
<dbReference type="InterPro" id="IPR007267">
    <property type="entry name" value="GtrA_DPMS_TM"/>
</dbReference>
<dbReference type="AlphaFoldDB" id="A0A5E7HGX3"/>
<name>A0A5E7HGX3_PSEFL</name>
<evidence type="ECO:0000313" key="10">
    <source>
        <dbReference type="Proteomes" id="UP000326018"/>
    </source>
</evidence>
<dbReference type="PANTHER" id="PTHR38459">
    <property type="entry name" value="PROPHAGE BACTOPRENOL-LINKED GLUCOSE TRANSLOCASE HOMOLOG"/>
    <property type="match status" value="1"/>
</dbReference>
<dbReference type="RefSeq" id="WP_150704710.1">
    <property type="nucleotide sequence ID" value="NZ_CABVIB010000033.1"/>
</dbReference>
<feature type="transmembrane region" description="Helical" evidence="6">
    <location>
        <begin position="73"/>
        <end position="94"/>
    </location>
</feature>
<dbReference type="PANTHER" id="PTHR38459:SF6">
    <property type="entry name" value="ARABINOGALACTAN BIOSYNTHESIS RECRUITING PROTEIN RV3789"/>
    <property type="match status" value="1"/>
</dbReference>
<evidence type="ECO:0000256" key="1">
    <source>
        <dbReference type="ARBA" id="ARBA00004141"/>
    </source>
</evidence>
<dbReference type="Proteomes" id="UP000327111">
    <property type="component" value="Unassembled WGS sequence"/>
</dbReference>
<dbReference type="GO" id="GO:0005886">
    <property type="term" value="C:plasma membrane"/>
    <property type="evidence" value="ECO:0007669"/>
    <property type="project" value="TreeGrafter"/>
</dbReference>
<dbReference type="Proteomes" id="UP000326018">
    <property type="component" value="Unassembled WGS sequence"/>
</dbReference>
<evidence type="ECO:0000256" key="5">
    <source>
        <dbReference type="ARBA" id="ARBA00023136"/>
    </source>
</evidence>
<feature type="transmembrane region" description="Helical" evidence="6">
    <location>
        <begin position="100"/>
        <end position="124"/>
    </location>
</feature>
<keyword evidence="4 6" id="KW-1133">Transmembrane helix</keyword>
<comment type="subcellular location">
    <subcellularLocation>
        <location evidence="1">Membrane</location>
        <topology evidence="1">Multi-pass membrane protein</topology>
    </subcellularLocation>
</comment>
<sequence>MIKRELAVFLLVGSLTVLIDFLTYRGLVWTGWITVDLAKAVGFLTGTLFAYFANKAWTFGHQEHLPGSIWRFILLYAITLSANVLTNAGCLALLNTLSVAIPFAFLVATGVSAVLNFLGMKLFVFKARGLTEKS</sequence>
<feature type="transmembrane region" description="Helical" evidence="6">
    <location>
        <begin position="30"/>
        <end position="52"/>
    </location>
</feature>
<keyword evidence="5 6" id="KW-0472">Membrane</keyword>
<accession>A0A5E7HGX3</accession>
<evidence type="ECO:0000256" key="6">
    <source>
        <dbReference type="SAM" id="Phobius"/>
    </source>
</evidence>
<reference evidence="10 11" key="1">
    <citation type="submission" date="2019-09" db="EMBL/GenBank/DDBJ databases">
        <authorList>
            <person name="Chandra G."/>
            <person name="Truman W A."/>
        </authorList>
    </citation>
    <scope>NUCLEOTIDE SEQUENCE [LARGE SCALE GENOMIC DNA]</scope>
    <source>
        <strain evidence="8">PS712</strain>
        <strain evidence="9">PS854</strain>
    </source>
</reference>
<evidence type="ECO:0000259" key="7">
    <source>
        <dbReference type="Pfam" id="PF04138"/>
    </source>
</evidence>
<feature type="domain" description="GtrA/DPMS transmembrane" evidence="7">
    <location>
        <begin position="9"/>
        <end position="125"/>
    </location>
</feature>
<evidence type="ECO:0000313" key="11">
    <source>
        <dbReference type="Proteomes" id="UP000327111"/>
    </source>
</evidence>
<proteinExistence type="inferred from homology"/>
<gene>
    <name evidence="8" type="ORF">PS712_04924</name>
    <name evidence="9" type="ORF">PS854_00910</name>
</gene>
<dbReference type="OrthoDB" id="7926501at2"/>
<dbReference type="EMBL" id="CABVIB010000033">
    <property type="protein sequence ID" value="VVO29845.1"/>
    <property type="molecule type" value="Genomic_DNA"/>
</dbReference>
<evidence type="ECO:0000313" key="9">
    <source>
        <dbReference type="EMBL" id="VVO63148.1"/>
    </source>
</evidence>
<comment type="similarity">
    <text evidence="2">Belongs to the GtrA family.</text>
</comment>
<evidence type="ECO:0000256" key="4">
    <source>
        <dbReference type="ARBA" id="ARBA00022989"/>
    </source>
</evidence>
<dbReference type="EMBL" id="CABVIF010000001">
    <property type="protein sequence ID" value="VVO63148.1"/>
    <property type="molecule type" value="Genomic_DNA"/>
</dbReference>
<evidence type="ECO:0000256" key="2">
    <source>
        <dbReference type="ARBA" id="ARBA00009399"/>
    </source>
</evidence>
<dbReference type="Pfam" id="PF04138">
    <property type="entry name" value="GtrA_DPMS_TM"/>
    <property type="match status" value="1"/>
</dbReference>
<feature type="transmembrane region" description="Helical" evidence="6">
    <location>
        <begin position="7"/>
        <end position="24"/>
    </location>
</feature>
<dbReference type="InterPro" id="IPR051401">
    <property type="entry name" value="GtrA_CellWall_Glycosyl"/>
</dbReference>
<dbReference type="GO" id="GO:0000271">
    <property type="term" value="P:polysaccharide biosynthetic process"/>
    <property type="evidence" value="ECO:0007669"/>
    <property type="project" value="InterPro"/>
</dbReference>
<protein>
    <submittedName>
        <fullName evidence="9">Arabinogalactan biosynthesis recruiting protein</fullName>
    </submittedName>
</protein>
<evidence type="ECO:0000313" key="8">
    <source>
        <dbReference type="EMBL" id="VVO29845.1"/>
    </source>
</evidence>
<evidence type="ECO:0000256" key="3">
    <source>
        <dbReference type="ARBA" id="ARBA00022692"/>
    </source>
</evidence>
<keyword evidence="3 6" id="KW-0812">Transmembrane</keyword>